<dbReference type="InterPro" id="IPR015882">
    <property type="entry name" value="HEX_bac_N"/>
</dbReference>
<evidence type="ECO:0000256" key="1">
    <source>
        <dbReference type="ARBA" id="ARBA00022801"/>
    </source>
</evidence>
<dbReference type="InterPro" id="IPR011496">
    <property type="entry name" value="O-GlcNAcase_cat"/>
</dbReference>
<feature type="chain" id="PRO_5039576461" evidence="4">
    <location>
        <begin position="26"/>
        <end position="665"/>
    </location>
</feature>
<feature type="signal peptide" evidence="4">
    <location>
        <begin position="1"/>
        <end position="25"/>
    </location>
</feature>
<comment type="similarity">
    <text evidence="3">Belongs to the glycosyl hydrolase 84 family.</text>
</comment>
<dbReference type="InterPro" id="IPR051822">
    <property type="entry name" value="Glycosyl_Hydrolase_84"/>
</dbReference>
<evidence type="ECO:0000256" key="3">
    <source>
        <dbReference type="PROSITE-ProRule" id="PRU01353"/>
    </source>
</evidence>
<dbReference type="InterPro" id="IPR029018">
    <property type="entry name" value="Hex-like_dom2"/>
</dbReference>
<name>A0A3N1GAV1_9ACTN</name>
<dbReference type="AlphaFoldDB" id="A0A3N1GAV1"/>
<dbReference type="Pfam" id="PF02838">
    <property type="entry name" value="Glyco_hydro_20b"/>
    <property type="match status" value="1"/>
</dbReference>
<dbReference type="PANTHER" id="PTHR13170:SF16">
    <property type="entry name" value="PROTEIN O-GLCNACASE"/>
    <property type="match status" value="1"/>
</dbReference>
<reference evidence="6 7" key="1">
    <citation type="journal article" date="2015" name="Stand. Genomic Sci.">
        <title>Genomic Encyclopedia of Bacterial and Archaeal Type Strains, Phase III: the genomes of soil and plant-associated and newly described type strains.</title>
        <authorList>
            <person name="Whitman W.B."/>
            <person name="Woyke T."/>
            <person name="Klenk H.P."/>
            <person name="Zhou Y."/>
            <person name="Lilburn T.G."/>
            <person name="Beck B.J."/>
            <person name="De Vos P."/>
            <person name="Vandamme P."/>
            <person name="Eisen J.A."/>
            <person name="Garrity G."/>
            <person name="Hugenholtz P."/>
            <person name="Kyrpides N.C."/>
        </authorList>
    </citation>
    <scope>NUCLEOTIDE SEQUENCE [LARGE SCALE GENOMIC DNA]</scope>
    <source>
        <strain evidence="6 7">CECT 7306</strain>
    </source>
</reference>
<keyword evidence="1 3" id="KW-0378">Hydrolase</keyword>
<dbReference type="SUPFAM" id="SSF55545">
    <property type="entry name" value="beta-N-acetylhexosaminidase-like domain"/>
    <property type="match status" value="1"/>
</dbReference>
<dbReference type="InterPro" id="IPR017853">
    <property type="entry name" value="GH"/>
</dbReference>
<gene>
    <name evidence="6" type="ORF">EDC03_2833</name>
</gene>
<evidence type="ECO:0000313" key="6">
    <source>
        <dbReference type="EMBL" id="ROP27308.1"/>
    </source>
</evidence>
<evidence type="ECO:0000256" key="2">
    <source>
        <dbReference type="ARBA" id="ARBA00023295"/>
    </source>
</evidence>
<keyword evidence="2 3" id="KW-0326">Glycosidase</keyword>
<comment type="caution">
    <text evidence="6">The sequence shown here is derived from an EMBL/GenBank/DDBJ whole genome shotgun (WGS) entry which is preliminary data.</text>
</comment>
<dbReference type="Gene3D" id="3.30.379.10">
    <property type="entry name" value="Chitobiase/beta-hexosaminidase domain 2-like"/>
    <property type="match status" value="1"/>
</dbReference>
<dbReference type="GO" id="GO:0005975">
    <property type="term" value="P:carbohydrate metabolic process"/>
    <property type="evidence" value="ECO:0007669"/>
    <property type="project" value="UniProtKB-ARBA"/>
</dbReference>
<dbReference type="Proteomes" id="UP000276232">
    <property type="component" value="Unassembled WGS sequence"/>
</dbReference>
<dbReference type="InParanoid" id="A0A3N1GAV1"/>
<proteinExistence type="inferred from homology"/>
<dbReference type="PROSITE" id="PS52009">
    <property type="entry name" value="GH84"/>
    <property type="match status" value="1"/>
</dbReference>
<dbReference type="RefSeq" id="WP_123380883.1">
    <property type="nucleotide sequence ID" value="NZ_RJKN01000007.1"/>
</dbReference>
<dbReference type="EMBL" id="RJKN01000007">
    <property type="protein sequence ID" value="ROP27308.1"/>
    <property type="molecule type" value="Genomic_DNA"/>
</dbReference>
<dbReference type="GO" id="GO:0015929">
    <property type="term" value="F:hexosaminidase activity"/>
    <property type="evidence" value="ECO:0007669"/>
    <property type="project" value="UniProtKB-ARBA"/>
</dbReference>
<dbReference type="GO" id="GO:1901135">
    <property type="term" value="P:carbohydrate derivative metabolic process"/>
    <property type="evidence" value="ECO:0007669"/>
    <property type="project" value="UniProtKB-ARBA"/>
</dbReference>
<keyword evidence="4" id="KW-0732">Signal</keyword>
<dbReference type="Gene3D" id="3.20.20.80">
    <property type="entry name" value="Glycosidases"/>
    <property type="match status" value="1"/>
</dbReference>
<dbReference type="Gene3D" id="1.20.58.460">
    <property type="entry name" value="Hyaluronidase post-catalytic domain-like"/>
    <property type="match status" value="1"/>
</dbReference>
<evidence type="ECO:0000313" key="7">
    <source>
        <dbReference type="Proteomes" id="UP000276232"/>
    </source>
</evidence>
<accession>A0A3N1GAV1</accession>
<dbReference type="OrthoDB" id="9760892at2"/>
<feature type="domain" description="GH84" evidence="5">
    <location>
        <begin position="195"/>
        <end position="477"/>
    </location>
</feature>
<evidence type="ECO:0000256" key="4">
    <source>
        <dbReference type="SAM" id="SignalP"/>
    </source>
</evidence>
<dbReference type="SUPFAM" id="SSF51445">
    <property type="entry name" value="(Trans)glycosidases"/>
    <property type="match status" value="1"/>
</dbReference>
<protein>
    <submittedName>
        <fullName evidence="6">Hyaluronoglucosaminidase</fullName>
    </submittedName>
</protein>
<organism evidence="6 7">
    <name type="scientific">Pseudokineococcus lusitanus</name>
    <dbReference type="NCBI Taxonomy" id="763993"/>
    <lineage>
        <taxon>Bacteria</taxon>
        <taxon>Bacillati</taxon>
        <taxon>Actinomycetota</taxon>
        <taxon>Actinomycetes</taxon>
        <taxon>Kineosporiales</taxon>
        <taxon>Kineosporiaceae</taxon>
        <taxon>Pseudokineococcus</taxon>
    </lineage>
</organism>
<dbReference type="PANTHER" id="PTHR13170">
    <property type="entry name" value="O-GLCNACASE"/>
    <property type="match status" value="1"/>
</dbReference>
<dbReference type="Pfam" id="PF07555">
    <property type="entry name" value="NAGidase"/>
    <property type="match status" value="1"/>
</dbReference>
<evidence type="ECO:0000259" key="5">
    <source>
        <dbReference type="PROSITE" id="PS52009"/>
    </source>
</evidence>
<feature type="active site" description="Proton donor" evidence="3">
    <location>
        <position position="310"/>
    </location>
</feature>
<keyword evidence="7" id="KW-1185">Reference proteome</keyword>
<sequence length="665" mass="69756">MAHRPSRALVAVPAALALAVTLAPASGAEPAPDAAPLAATGPALPTLPSVHPVPQDISLTGTPVRVGPQARVLVAEGVDDATVAVVTAALEAAGARRVAVEPVGAAPAAGGTTVVVGPAADPTVAEALAAAGGEVPEETRAEGYALVSGTRDGAGLVVLAGDDADGTFYAAQTLRQLVSRGSVASVEVRDFPSMPLRGSIEGFYGAPWTHGERLDHLDFLGDVKANTYIYSPKDDPYLREEWREPHPADDLVLLGELVAAADDNHVRLTYALSPGNSICYSDPGDLEALVAKLDSVHAVGARSFYVALDDISYTEWNCAEDQAAYGDPGEAVAGTVQAELLNAVQEHLDGLEGTQPLQMVPTEYYNNVDSPYKERLRTLLDPRVVVQWTGTDVVPPQIGVADAERAADVFGRPTFLWDNYPVNDFGQTEGRLLLAPYDRRQAGLSEQLAGIVLNPMNQSSPSEVALLGGASFAWNDRDYDATEAWHGAARHLAGGDTATTEALLRFFDTQHLAPTFGDIPWQAQAPRLDEELSDVRDALASGSRAEARAALADLAGVAGDLAAAPQQIRDGVVDPRFAEQSRPWLDATALWGRSLQRTTQGLQLALRGDARAADRFAQAEALAARAAAIETIPGTTRPQGPVRVADGVLDTFVADAPGLVVVPAP</sequence>